<name>A0A4Z2G192_9TELE</name>
<reference evidence="1 2" key="1">
    <citation type="submission" date="2019-03" db="EMBL/GenBank/DDBJ databases">
        <title>First draft genome of Liparis tanakae, snailfish: a comprehensive survey of snailfish specific genes.</title>
        <authorList>
            <person name="Kim W."/>
            <person name="Song I."/>
            <person name="Jeong J.-H."/>
            <person name="Kim D."/>
            <person name="Kim S."/>
            <person name="Ryu S."/>
            <person name="Song J.Y."/>
            <person name="Lee S.K."/>
        </authorList>
    </citation>
    <scope>NUCLEOTIDE SEQUENCE [LARGE SCALE GENOMIC DNA]</scope>
    <source>
        <tissue evidence="1">Muscle</tissue>
    </source>
</reference>
<dbReference type="AlphaFoldDB" id="A0A4Z2G192"/>
<dbReference type="EMBL" id="SRLO01000798">
    <property type="protein sequence ID" value="TNN46292.1"/>
    <property type="molecule type" value="Genomic_DNA"/>
</dbReference>
<keyword evidence="2" id="KW-1185">Reference proteome</keyword>
<organism evidence="1 2">
    <name type="scientific">Liparis tanakae</name>
    <name type="common">Tanaka's snailfish</name>
    <dbReference type="NCBI Taxonomy" id="230148"/>
    <lineage>
        <taxon>Eukaryota</taxon>
        <taxon>Metazoa</taxon>
        <taxon>Chordata</taxon>
        <taxon>Craniata</taxon>
        <taxon>Vertebrata</taxon>
        <taxon>Euteleostomi</taxon>
        <taxon>Actinopterygii</taxon>
        <taxon>Neopterygii</taxon>
        <taxon>Teleostei</taxon>
        <taxon>Neoteleostei</taxon>
        <taxon>Acanthomorphata</taxon>
        <taxon>Eupercaria</taxon>
        <taxon>Perciformes</taxon>
        <taxon>Cottioidei</taxon>
        <taxon>Cottales</taxon>
        <taxon>Liparidae</taxon>
        <taxon>Liparis</taxon>
    </lineage>
</organism>
<evidence type="ECO:0000313" key="1">
    <source>
        <dbReference type="EMBL" id="TNN46292.1"/>
    </source>
</evidence>
<sequence length="99" mass="11081">MTCRRLFNPGVLLGTDCRRYCGNYRQKNTTGGLTRLESTRGLVVYDGGAALNPRGTRYSSASVKSFRSSSSRRLWKNLLSFGLGSFMRSSPWKSHGPRK</sequence>
<gene>
    <name evidence="1" type="ORF">EYF80_043530</name>
</gene>
<dbReference type="Proteomes" id="UP000314294">
    <property type="component" value="Unassembled WGS sequence"/>
</dbReference>
<proteinExistence type="predicted"/>
<comment type="caution">
    <text evidence="1">The sequence shown here is derived from an EMBL/GenBank/DDBJ whole genome shotgun (WGS) entry which is preliminary data.</text>
</comment>
<protein>
    <submittedName>
        <fullName evidence="1">Uncharacterized protein</fullName>
    </submittedName>
</protein>
<accession>A0A4Z2G192</accession>
<evidence type="ECO:0000313" key="2">
    <source>
        <dbReference type="Proteomes" id="UP000314294"/>
    </source>
</evidence>